<evidence type="ECO:0000313" key="2">
    <source>
        <dbReference type="Proteomes" id="UP000600307"/>
    </source>
</evidence>
<dbReference type="RefSeq" id="WP_119825305.1">
    <property type="nucleotide sequence ID" value="NZ_JADOBH010000003.1"/>
</dbReference>
<proteinExistence type="predicted"/>
<dbReference type="Proteomes" id="UP000600307">
    <property type="component" value="Unassembled WGS sequence"/>
</dbReference>
<evidence type="ECO:0000313" key="1">
    <source>
        <dbReference type="EMBL" id="MBF7957219.1"/>
    </source>
</evidence>
<accession>A0ABS0DX12</accession>
<protein>
    <submittedName>
        <fullName evidence="1">Type II toxin-antitoxin system VapC family toxin</fullName>
    </submittedName>
</protein>
<dbReference type="InterPro" id="IPR029060">
    <property type="entry name" value="PIN-like_dom_sf"/>
</dbReference>
<reference evidence="1 2" key="1">
    <citation type="submission" date="2020-11" db="EMBL/GenBank/DDBJ databases">
        <title>Taxonomic investigation of Rahnella spp.</title>
        <authorList>
            <person name="Lee S.D."/>
        </authorList>
    </citation>
    <scope>NUCLEOTIDE SEQUENCE [LARGE SCALE GENOMIC DNA]</scope>
    <source>
        <strain evidence="1 2">SAP-10</strain>
    </source>
</reference>
<keyword evidence="2" id="KW-1185">Reference proteome</keyword>
<comment type="caution">
    <text evidence="1">The sequence shown here is derived from an EMBL/GenBank/DDBJ whole genome shotgun (WGS) entry which is preliminary data.</text>
</comment>
<name>A0ABS0DX12_9GAMM</name>
<gene>
    <name evidence="1" type="ORF">IV431_16810</name>
</gene>
<dbReference type="EMBL" id="JADOBH010000003">
    <property type="protein sequence ID" value="MBF7957219.1"/>
    <property type="molecule type" value="Genomic_DNA"/>
</dbReference>
<dbReference type="Gene3D" id="3.40.50.1010">
    <property type="entry name" value="5'-nuclease"/>
    <property type="match status" value="1"/>
</dbReference>
<dbReference type="SUPFAM" id="SSF88723">
    <property type="entry name" value="PIN domain-like"/>
    <property type="match status" value="1"/>
</dbReference>
<organism evidence="1 2">
    <name type="scientific">Rahnella victoriana</name>
    <dbReference type="NCBI Taxonomy" id="1510570"/>
    <lineage>
        <taxon>Bacteria</taxon>
        <taxon>Pseudomonadati</taxon>
        <taxon>Pseudomonadota</taxon>
        <taxon>Gammaproteobacteria</taxon>
        <taxon>Enterobacterales</taxon>
        <taxon>Yersiniaceae</taxon>
        <taxon>Rahnella</taxon>
    </lineage>
</organism>
<sequence>MIILNTAVILEMIHPRPQKNVLQWLDTQDTAQLYLTSLSVAALFSWVDNLAPEHPKVALSAALLDMLNEDFAGRLLPFDAPSALYYPRVTALSKAANMEMAERDIQLAAICLNHQATLATDHADVFAHTGIELINPWDAAETPRWREEAAEYYVMSRKS</sequence>